<dbReference type="RefSeq" id="XP_066710407.1">
    <property type="nucleotide sequence ID" value="XM_066861297.1"/>
</dbReference>
<keyword evidence="3" id="KW-1185">Reference proteome</keyword>
<comment type="caution">
    <text evidence="2">The sequence shown here is derived from an EMBL/GenBank/DDBJ whole genome shotgun (WGS) entry which is preliminary data.</text>
</comment>
<feature type="region of interest" description="Disordered" evidence="1">
    <location>
        <begin position="1"/>
        <end position="114"/>
    </location>
</feature>
<evidence type="ECO:0000313" key="3">
    <source>
        <dbReference type="Proteomes" id="UP001480595"/>
    </source>
</evidence>
<proteinExistence type="predicted"/>
<dbReference type="Proteomes" id="UP001480595">
    <property type="component" value="Unassembled WGS sequence"/>
</dbReference>
<name>A0ABR1TNI6_9PEZI</name>
<evidence type="ECO:0000256" key="1">
    <source>
        <dbReference type="SAM" id="MobiDB-lite"/>
    </source>
</evidence>
<dbReference type="GeneID" id="92094360"/>
<feature type="compositionally biased region" description="Polar residues" evidence="1">
    <location>
        <begin position="1"/>
        <end position="11"/>
    </location>
</feature>
<evidence type="ECO:0000313" key="2">
    <source>
        <dbReference type="EMBL" id="KAK8048158.1"/>
    </source>
</evidence>
<feature type="compositionally biased region" description="Pro residues" evidence="1">
    <location>
        <begin position="34"/>
        <end position="44"/>
    </location>
</feature>
<protein>
    <submittedName>
        <fullName evidence="2">Uncharacterized protein</fullName>
    </submittedName>
</protein>
<organism evidence="2 3">
    <name type="scientific">Apiospora phragmitis</name>
    <dbReference type="NCBI Taxonomy" id="2905665"/>
    <lineage>
        <taxon>Eukaryota</taxon>
        <taxon>Fungi</taxon>
        <taxon>Dikarya</taxon>
        <taxon>Ascomycota</taxon>
        <taxon>Pezizomycotina</taxon>
        <taxon>Sordariomycetes</taxon>
        <taxon>Xylariomycetidae</taxon>
        <taxon>Amphisphaeriales</taxon>
        <taxon>Apiosporaceae</taxon>
        <taxon>Apiospora</taxon>
    </lineage>
</organism>
<sequence length="191" mass="18933">MASNHKGVTTTPEPPTNEKLDEIPPWTRNCSSGSPPPYTEPPSPSTSAPSAPTPSPTPPSTSLYTVNTPSSRAPYKCRPTYGPRRAPTSGATSTARSASGSSSRTTRGPWPRGPLVTEAGALVLAAVSAGRARRHGRVAAAQAARGLRVSAASADVLGAGEGGAGGVSGAADAAADVACSVLLGGYAEADG</sequence>
<accession>A0ABR1TNI6</accession>
<gene>
    <name evidence="2" type="ORF">PG994_009888</name>
</gene>
<reference evidence="2 3" key="1">
    <citation type="submission" date="2023-01" db="EMBL/GenBank/DDBJ databases">
        <title>Analysis of 21 Apiospora genomes using comparative genomics revels a genus with tremendous synthesis potential of carbohydrate active enzymes and secondary metabolites.</title>
        <authorList>
            <person name="Sorensen T."/>
        </authorList>
    </citation>
    <scope>NUCLEOTIDE SEQUENCE [LARGE SCALE GENOMIC DNA]</scope>
    <source>
        <strain evidence="2 3">CBS 135458</strain>
    </source>
</reference>
<feature type="compositionally biased region" description="Low complexity" evidence="1">
    <location>
        <begin position="84"/>
        <end position="109"/>
    </location>
</feature>
<dbReference type="EMBL" id="JAQQWL010000011">
    <property type="protein sequence ID" value="KAK8048158.1"/>
    <property type="molecule type" value="Genomic_DNA"/>
</dbReference>